<name>A0A420DR94_9RHOB</name>
<keyword evidence="2" id="KW-0012">Acyltransferase</keyword>
<dbReference type="InterPro" id="IPR000182">
    <property type="entry name" value="GNAT_dom"/>
</dbReference>
<dbReference type="PANTHER" id="PTHR43877:SF2">
    <property type="entry name" value="AMINOALKYLPHOSPHONATE N-ACETYLTRANSFERASE-RELATED"/>
    <property type="match status" value="1"/>
</dbReference>
<dbReference type="Gene3D" id="3.40.630.30">
    <property type="match status" value="1"/>
</dbReference>
<keyword evidence="1" id="KW-0808">Transferase</keyword>
<dbReference type="Pfam" id="PF13508">
    <property type="entry name" value="Acetyltransf_7"/>
    <property type="match status" value="1"/>
</dbReference>
<sequence>MSSGKIIIEAAVPSDTAALSALAYRAKRAKGYDDATMVLLAEALLLTPARLSKHKFWVARDGAEILGCIALAAIEKTTAEIRAFYVAPEHQGRGVGTRLWQNMVFTAQCQGVTLLHGQVDEPSLAFYRRLGFRSEKTLPSCTVPSLTIYYMVCDI</sequence>
<dbReference type="PANTHER" id="PTHR43877">
    <property type="entry name" value="AMINOALKYLPHOSPHONATE N-ACETYLTRANSFERASE-RELATED-RELATED"/>
    <property type="match status" value="1"/>
</dbReference>
<keyword evidence="4" id="KW-0689">Ribosomal protein</keyword>
<dbReference type="RefSeq" id="WP_025063644.1">
    <property type="nucleotide sequence ID" value="NZ_RAQK01000001.1"/>
</dbReference>
<evidence type="ECO:0000313" key="4">
    <source>
        <dbReference type="EMBL" id="RKE96710.1"/>
    </source>
</evidence>
<dbReference type="EMBL" id="RAQK01000001">
    <property type="protein sequence ID" value="RKE96710.1"/>
    <property type="molecule type" value="Genomic_DNA"/>
</dbReference>
<dbReference type="AlphaFoldDB" id="A0A420DR94"/>
<dbReference type="GO" id="GO:0005840">
    <property type="term" value="C:ribosome"/>
    <property type="evidence" value="ECO:0007669"/>
    <property type="project" value="UniProtKB-KW"/>
</dbReference>
<keyword evidence="4" id="KW-0687">Ribonucleoprotein</keyword>
<comment type="caution">
    <text evidence="4">The sequence shown here is derived from an EMBL/GenBank/DDBJ whole genome shotgun (WGS) entry which is preliminary data.</text>
</comment>
<organism evidence="4 5">
    <name type="scientific">Sulfitobacter guttiformis</name>
    <dbReference type="NCBI Taxonomy" id="74349"/>
    <lineage>
        <taxon>Bacteria</taxon>
        <taxon>Pseudomonadati</taxon>
        <taxon>Pseudomonadota</taxon>
        <taxon>Alphaproteobacteria</taxon>
        <taxon>Rhodobacterales</taxon>
        <taxon>Roseobacteraceae</taxon>
        <taxon>Sulfitobacter</taxon>
    </lineage>
</organism>
<dbReference type="CDD" id="cd04301">
    <property type="entry name" value="NAT_SF"/>
    <property type="match status" value="1"/>
</dbReference>
<dbReference type="Proteomes" id="UP000284407">
    <property type="component" value="Unassembled WGS sequence"/>
</dbReference>
<evidence type="ECO:0000259" key="3">
    <source>
        <dbReference type="PROSITE" id="PS51186"/>
    </source>
</evidence>
<reference evidence="4 5" key="1">
    <citation type="submission" date="2018-09" db="EMBL/GenBank/DDBJ databases">
        <title>Genomic Encyclopedia of Archaeal and Bacterial Type Strains, Phase II (KMG-II): from individual species to whole genera.</title>
        <authorList>
            <person name="Goeker M."/>
        </authorList>
    </citation>
    <scope>NUCLEOTIDE SEQUENCE [LARGE SCALE GENOMIC DNA]</scope>
    <source>
        <strain evidence="4 5">DSM 11458</strain>
    </source>
</reference>
<evidence type="ECO:0000256" key="1">
    <source>
        <dbReference type="ARBA" id="ARBA00022679"/>
    </source>
</evidence>
<keyword evidence="5" id="KW-1185">Reference proteome</keyword>
<dbReference type="GO" id="GO:0016747">
    <property type="term" value="F:acyltransferase activity, transferring groups other than amino-acyl groups"/>
    <property type="evidence" value="ECO:0007669"/>
    <property type="project" value="InterPro"/>
</dbReference>
<evidence type="ECO:0000313" key="5">
    <source>
        <dbReference type="Proteomes" id="UP000284407"/>
    </source>
</evidence>
<dbReference type="OrthoDB" id="7925327at2"/>
<feature type="domain" description="N-acetyltransferase" evidence="3">
    <location>
        <begin position="6"/>
        <end position="155"/>
    </location>
</feature>
<proteinExistence type="predicted"/>
<evidence type="ECO:0000256" key="2">
    <source>
        <dbReference type="ARBA" id="ARBA00023315"/>
    </source>
</evidence>
<dbReference type="PROSITE" id="PS51186">
    <property type="entry name" value="GNAT"/>
    <property type="match status" value="1"/>
</dbReference>
<dbReference type="STRING" id="1443111.Z949_3289"/>
<dbReference type="InterPro" id="IPR016181">
    <property type="entry name" value="Acyl_CoA_acyltransferase"/>
</dbReference>
<gene>
    <name evidence="4" type="ORF">C8N30_1279</name>
</gene>
<protein>
    <submittedName>
        <fullName evidence="4">Ribosomal protein S18 acetylase RimI-like enzyme</fullName>
    </submittedName>
</protein>
<accession>A0A420DR94</accession>
<dbReference type="SUPFAM" id="SSF55729">
    <property type="entry name" value="Acyl-CoA N-acyltransferases (Nat)"/>
    <property type="match status" value="1"/>
</dbReference>
<dbReference type="InterPro" id="IPR050832">
    <property type="entry name" value="Bact_Acetyltransf"/>
</dbReference>